<keyword evidence="2" id="KW-1185">Reference proteome</keyword>
<evidence type="ECO:0008006" key="3">
    <source>
        <dbReference type="Google" id="ProtNLM"/>
    </source>
</evidence>
<dbReference type="STRING" id="714943.Mucpa_4847"/>
<accession>H1Y5C0</accession>
<proteinExistence type="predicted"/>
<dbReference type="AlphaFoldDB" id="H1Y5C0"/>
<reference evidence="1" key="1">
    <citation type="submission" date="2011-09" db="EMBL/GenBank/DDBJ databases">
        <title>The permanent draft genome of Mucilaginibacter paludis DSM 18603.</title>
        <authorList>
            <consortium name="US DOE Joint Genome Institute (JGI-PGF)"/>
            <person name="Lucas S."/>
            <person name="Han J."/>
            <person name="Lapidus A."/>
            <person name="Bruce D."/>
            <person name="Goodwin L."/>
            <person name="Pitluck S."/>
            <person name="Peters L."/>
            <person name="Kyrpides N."/>
            <person name="Mavromatis K."/>
            <person name="Ivanova N."/>
            <person name="Mikhailova N."/>
            <person name="Held B."/>
            <person name="Detter J.C."/>
            <person name="Tapia R."/>
            <person name="Han C."/>
            <person name="Land M."/>
            <person name="Hauser L."/>
            <person name="Markowitz V."/>
            <person name="Cheng J.-F."/>
            <person name="Hugenholtz P."/>
            <person name="Woyke T."/>
            <person name="Wu D."/>
            <person name="Tindall B."/>
            <person name="Brambilla E."/>
            <person name="Klenk H.-P."/>
            <person name="Eisen J.A."/>
        </authorList>
    </citation>
    <scope>NUCLEOTIDE SEQUENCE [LARGE SCALE GENOMIC DNA]</scope>
    <source>
        <strain evidence="1">DSM 18603</strain>
    </source>
</reference>
<evidence type="ECO:0000313" key="1">
    <source>
        <dbReference type="EMBL" id="EHQ28931.1"/>
    </source>
</evidence>
<name>H1Y5C0_9SPHI</name>
<evidence type="ECO:0000313" key="2">
    <source>
        <dbReference type="Proteomes" id="UP000002774"/>
    </source>
</evidence>
<sequence length="222" mass="26069">MNFLSHFYFDRYSTDSYHVTGTVLPDLLKNADKTINIHPEKLTAHPNAQVNSILQGWKKHLEVDRYFHSSEFFAYHSHQLKLVLKPAMVGSVVKPFFLGHVALELVLDNLLITVSHLNVDHFYQHLEDTDTETLRSFLNYSGMNDTERFFKFFVDFKRHRYLHTYAEAGQIAYALKRICMRIWQDPFTPLQEATMTDVLLEYRTLLSGCFMQIFDEIAEHLS</sequence>
<dbReference type="eggNOG" id="ENOG5031T3U">
    <property type="taxonomic scope" value="Bacteria"/>
</dbReference>
<organism evidence="1 2">
    <name type="scientific">Mucilaginibacter paludis DSM 18603</name>
    <dbReference type="NCBI Taxonomy" id="714943"/>
    <lineage>
        <taxon>Bacteria</taxon>
        <taxon>Pseudomonadati</taxon>
        <taxon>Bacteroidota</taxon>
        <taxon>Sphingobacteriia</taxon>
        <taxon>Sphingobacteriales</taxon>
        <taxon>Sphingobacteriaceae</taxon>
        <taxon>Mucilaginibacter</taxon>
    </lineage>
</organism>
<dbReference type="HOGENOM" id="CLU_1219076_0_0_10"/>
<dbReference type="OrthoDB" id="790170at2"/>
<protein>
    <recommendedName>
        <fullName evidence="3">Acyl carrier protein phosphodiesterase</fullName>
    </recommendedName>
</protein>
<dbReference type="Proteomes" id="UP000002774">
    <property type="component" value="Chromosome"/>
</dbReference>
<dbReference type="RefSeq" id="WP_008509907.1">
    <property type="nucleotide sequence ID" value="NZ_CM001403.1"/>
</dbReference>
<gene>
    <name evidence="1" type="ORF">Mucpa_4847</name>
</gene>
<dbReference type="EMBL" id="CM001403">
    <property type="protein sequence ID" value="EHQ28931.1"/>
    <property type="molecule type" value="Genomic_DNA"/>
</dbReference>